<keyword evidence="4" id="KW-0288">FMN</keyword>
<dbReference type="PANTHER" id="PTHR43673:SF2">
    <property type="entry name" value="NITROREDUCTASE"/>
    <property type="match status" value="1"/>
</dbReference>
<protein>
    <submittedName>
        <fullName evidence="7">Nitroreductase family protein</fullName>
    </submittedName>
</protein>
<comment type="cofactor">
    <cofactor evidence="1">
        <name>FMN</name>
        <dbReference type="ChEBI" id="CHEBI:58210"/>
    </cofactor>
</comment>
<gene>
    <name evidence="7" type="ORF">ACFQL7_06290</name>
</gene>
<dbReference type="InterPro" id="IPR029479">
    <property type="entry name" value="Nitroreductase"/>
</dbReference>
<reference evidence="7 8" key="1">
    <citation type="journal article" date="2019" name="Int. J. Syst. Evol. Microbiol.">
        <title>The Global Catalogue of Microorganisms (GCM) 10K type strain sequencing project: providing services to taxonomists for standard genome sequencing and annotation.</title>
        <authorList>
            <consortium name="The Broad Institute Genomics Platform"/>
            <consortium name="The Broad Institute Genome Sequencing Center for Infectious Disease"/>
            <person name="Wu L."/>
            <person name="Ma J."/>
        </authorList>
    </citation>
    <scope>NUCLEOTIDE SEQUENCE [LARGE SCALE GENOMIC DNA]</scope>
    <source>
        <strain evidence="7 8">RDMS1</strain>
    </source>
</reference>
<organism evidence="7 8">
    <name type="scientific">Halocatena marina</name>
    <dbReference type="NCBI Taxonomy" id="2934937"/>
    <lineage>
        <taxon>Archaea</taxon>
        <taxon>Methanobacteriati</taxon>
        <taxon>Methanobacteriota</taxon>
        <taxon>Stenosarchaea group</taxon>
        <taxon>Halobacteria</taxon>
        <taxon>Halobacteriales</taxon>
        <taxon>Natronomonadaceae</taxon>
        <taxon>Halocatena</taxon>
    </lineage>
</organism>
<proteinExistence type="inferred from homology"/>
<dbReference type="Proteomes" id="UP001596417">
    <property type="component" value="Unassembled WGS sequence"/>
</dbReference>
<dbReference type="EMBL" id="JBHTAX010000001">
    <property type="protein sequence ID" value="MFC7189497.1"/>
    <property type="molecule type" value="Genomic_DNA"/>
</dbReference>
<keyword evidence="5" id="KW-0560">Oxidoreductase</keyword>
<evidence type="ECO:0000259" key="6">
    <source>
        <dbReference type="Pfam" id="PF00881"/>
    </source>
</evidence>
<evidence type="ECO:0000313" key="8">
    <source>
        <dbReference type="Proteomes" id="UP001596417"/>
    </source>
</evidence>
<evidence type="ECO:0000256" key="5">
    <source>
        <dbReference type="ARBA" id="ARBA00023002"/>
    </source>
</evidence>
<keyword evidence="8" id="KW-1185">Reference proteome</keyword>
<evidence type="ECO:0000256" key="1">
    <source>
        <dbReference type="ARBA" id="ARBA00001917"/>
    </source>
</evidence>
<dbReference type="Gene3D" id="3.40.109.10">
    <property type="entry name" value="NADH Oxidase"/>
    <property type="match status" value="1"/>
</dbReference>
<sequence>MRSTPNTDIRSVDVAHDETFPKAVEALRTRRSGHNFDPDTDLDDETLKALIEDTTLAPSSYNLQPWEFVAVQDDDRLDDVVELAFGQEHIRDAGTAILVVGHTTPETADRVFEEWAEAGRMDEETAEQTKEQTVGLYADDRMGRDYGIRNASLAAANLLHSAHARGLSATPMIGFDAEGIAEYLGIPDDKIPVMLIAVGPSGGEEPERLPRRAVDEVLHREEY</sequence>
<dbReference type="InterPro" id="IPR000415">
    <property type="entry name" value="Nitroreductase-like"/>
</dbReference>
<dbReference type="Pfam" id="PF00881">
    <property type="entry name" value="Nitroreductase"/>
    <property type="match status" value="1"/>
</dbReference>
<dbReference type="PANTHER" id="PTHR43673">
    <property type="entry name" value="NAD(P)H NITROREDUCTASE YDGI-RELATED"/>
    <property type="match status" value="1"/>
</dbReference>
<evidence type="ECO:0000256" key="2">
    <source>
        <dbReference type="ARBA" id="ARBA00007118"/>
    </source>
</evidence>
<dbReference type="AlphaFoldDB" id="A0ABD5YNU9"/>
<evidence type="ECO:0000256" key="3">
    <source>
        <dbReference type="ARBA" id="ARBA00022630"/>
    </source>
</evidence>
<comment type="similarity">
    <text evidence="2">Belongs to the nitroreductase family.</text>
</comment>
<dbReference type="GO" id="GO:0016491">
    <property type="term" value="F:oxidoreductase activity"/>
    <property type="evidence" value="ECO:0007669"/>
    <property type="project" value="UniProtKB-KW"/>
</dbReference>
<dbReference type="SUPFAM" id="SSF55469">
    <property type="entry name" value="FMN-dependent nitroreductase-like"/>
    <property type="match status" value="1"/>
</dbReference>
<dbReference type="GeneID" id="76199061"/>
<evidence type="ECO:0000256" key="4">
    <source>
        <dbReference type="ARBA" id="ARBA00022643"/>
    </source>
</evidence>
<dbReference type="RefSeq" id="WP_264554928.1">
    <property type="nucleotide sequence ID" value="NZ_CP109979.1"/>
</dbReference>
<feature type="domain" description="Nitroreductase" evidence="6">
    <location>
        <begin position="27"/>
        <end position="199"/>
    </location>
</feature>
<evidence type="ECO:0000313" key="7">
    <source>
        <dbReference type="EMBL" id="MFC7189497.1"/>
    </source>
</evidence>
<keyword evidence="3" id="KW-0285">Flavoprotein</keyword>
<comment type="caution">
    <text evidence="7">The sequence shown here is derived from an EMBL/GenBank/DDBJ whole genome shotgun (WGS) entry which is preliminary data.</text>
</comment>
<name>A0ABD5YNU9_9EURY</name>
<accession>A0ABD5YNU9</accession>